<feature type="domain" description="Ion transport" evidence="7">
    <location>
        <begin position="118"/>
        <end position="279"/>
    </location>
</feature>
<keyword evidence="2 6" id="KW-0812">Transmembrane</keyword>
<feature type="transmembrane region" description="Helical" evidence="6">
    <location>
        <begin position="111"/>
        <end position="138"/>
    </location>
</feature>
<sequence length="286" mass="32686">MDHEFDSASSLEEETRFRPFTRDSKARGKTVVQDDDEDDKPYSRLKQGLRLPFPFRNSLPSALVNTLLEDIDPFYNNKRTFVAINKNKYIFRFSATNALWVLSPFNPLRRVAIYMLIHPLFTGFINATIIVNGFFMVLHSNPSIQSMKAICTAIYTLEIIVKVVARGFILQPFTYLRDAWNWLDFVVTILAYVAINVDLGHVAALETLRMLHLLPIAAIIPGLKVSTQSVIESLKRLKDVIILTIFLLFVFATIGLQLYKGLFTRKCVKNFPMDGSWGNLTTENWA</sequence>
<dbReference type="EMBL" id="QDEB01001780">
    <property type="protein sequence ID" value="RZC43098.1"/>
    <property type="molecule type" value="Genomic_DNA"/>
</dbReference>
<accession>A0A482WEU7</accession>
<feature type="region of interest" description="Disordered" evidence="5">
    <location>
        <begin position="1"/>
        <end position="41"/>
    </location>
</feature>
<organism evidence="8 9">
    <name type="scientific">Asbolus verrucosus</name>
    <name type="common">Desert ironclad beetle</name>
    <dbReference type="NCBI Taxonomy" id="1661398"/>
    <lineage>
        <taxon>Eukaryota</taxon>
        <taxon>Metazoa</taxon>
        <taxon>Ecdysozoa</taxon>
        <taxon>Arthropoda</taxon>
        <taxon>Hexapoda</taxon>
        <taxon>Insecta</taxon>
        <taxon>Pterygota</taxon>
        <taxon>Neoptera</taxon>
        <taxon>Endopterygota</taxon>
        <taxon>Coleoptera</taxon>
        <taxon>Polyphaga</taxon>
        <taxon>Cucujiformia</taxon>
        <taxon>Tenebrionidae</taxon>
        <taxon>Pimeliinae</taxon>
        <taxon>Asbolus</taxon>
    </lineage>
</organism>
<dbReference type="GO" id="GO:0086010">
    <property type="term" value="P:membrane depolarization during action potential"/>
    <property type="evidence" value="ECO:0007669"/>
    <property type="project" value="TreeGrafter"/>
</dbReference>
<dbReference type="Pfam" id="PF00520">
    <property type="entry name" value="Ion_trans"/>
    <property type="match status" value="1"/>
</dbReference>
<evidence type="ECO:0000256" key="6">
    <source>
        <dbReference type="SAM" id="Phobius"/>
    </source>
</evidence>
<evidence type="ECO:0000259" key="7">
    <source>
        <dbReference type="Pfam" id="PF00520"/>
    </source>
</evidence>
<evidence type="ECO:0000256" key="5">
    <source>
        <dbReference type="SAM" id="MobiDB-lite"/>
    </source>
</evidence>
<feature type="non-terminal residue" evidence="8">
    <location>
        <position position="286"/>
    </location>
</feature>
<dbReference type="SUPFAM" id="SSF81324">
    <property type="entry name" value="Voltage-gated potassium channels"/>
    <property type="match status" value="1"/>
</dbReference>
<evidence type="ECO:0000313" key="8">
    <source>
        <dbReference type="EMBL" id="RZC43098.1"/>
    </source>
</evidence>
<evidence type="ECO:0000256" key="4">
    <source>
        <dbReference type="ARBA" id="ARBA00023136"/>
    </source>
</evidence>
<proteinExistence type="predicted"/>
<dbReference type="PANTHER" id="PTHR10037">
    <property type="entry name" value="VOLTAGE-GATED CATION CHANNEL CALCIUM AND SODIUM"/>
    <property type="match status" value="1"/>
</dbReference>
<feature type="transmembrane region" description="Helical" evidence="6">
    <location>
        <begin position="240"/>
        <end position="259"/>
    </location>
</feature>
<keyword evidence="9" id="KW-1185">Reference proteome</keyword>
<dbReference type="InterPro" id="IPR005821">
    <property type="entry name" value="Ion_trans_dom"/>
</dbReference>
<dbReference type="InterPro" id="IPR043203">
    <property type="entry name" value="VGCC_Ca_Na"/>
</dbReference>
<dbReference type="GO" id="GO:0001518">
    <property type="term" value="C:voltage-gated sodium channel complex"/>
    <property type="evidence" value="ECO:0007669"/>
    <property type="project" value="TreeGrafter"/>
</dbReference>
<evidence type="ECO:0000256" key="3">
    <source>
        <dbReference type="ARBA" id="ARBA00022989"/>
    </source>
</evidence>
<dbReference type="GO" id="GO:0005248">
    <property type="term" value="F:voltage-gated sodium channel activity"/>
    <property type="evidence" value="ECO:0007669"/>
    <property type="project" value="TreeGrafter"/>
</dbReference>
<dbReference type="AlphaFoldDB" id="A0A482WEU7"/>
<comment type="caution">
    <text evidence="8">The sequence shown here is derived from an EMBL/GenBank/DDBJ whole genome shotgun (WGS) entry which is preliminary data.</text>
</comment>
<dbReference type="PANTHER" id="PTHR10037:SF288">
    <property type="entry name" value="SODIUM CHANNEL PROTEIN PARA"/>
    <property type="match status" value="1"/>
</dbReference>
<gene>
    <name evidence="8" type="ORF">BDFB_012085</name>
</gene>
<feature type="transmembrane region" description="Helical" evidence="6">
    <location>
        <begin position="179"/>
        <end position="195"/>
    </location>
</feature>
<dbReference type="OrthoDB" id="2984333at2759"/>
<evidence type="ECO:0000256" key="2">
    <source>
        <dbReference type="ARBA" id="ARBA00022692"/>
    </source>
</evidence>
<name>A0A482WEU7_ASBVE</name>
<evidence type="ECO:0000313" key="9">
    <source>
        <dbReference type="Proteomes" id="UP000292052"/>
    </source>
</evidence>
<comment type="subcellular location">
    <subcellularLocation>
        <location evidence="1">Membrane</location>
        <topology evidence="1">Multi-pass membrane protein</topology>
    </subcellularLocation>
</comment>
<keyword evidence="4 6" id="KW-0472">Membrane</keyword>
<dbReference type="Proteomes" id="UP000292052">
    <property type="component" value="Unassembled WGS sequence"/>
</dbReference>
<protein>
    <submittedName>
        <fullName evidence="8">Ion trans domain containing protein</fullName>
    </submittedName>
</protein>
<dbReference type="InterPro" id="IPR027359">
    <property type="entry name" value="Volt_channel_dom_sf"/>
</dbReference>
<dbReference type="GO" id="GO:0019228">
    <property type="term" value="P:neuronal action potential"/>
    <property type="evidence" value="ECO:0007669"/>
    <property type="project" value="TreeGrafter"/>
</dbReference>
<reference evidence="8 9" key="1">
    <citation type="submission" date="2017-03" db="EMBL/GenBank/DDBJ databases">
        <title>Genome of the blue death feigning beetle - Asbolus verrucosus.</title>
        <authorList>
            <person name="Rider S.D."/>
        </authorList>
    </citation>
    <scope>NUCLEOTIDE SEQUENCE [LARGE SCALE GENOMIC DNA]</scope>
    <source>
        <strain evidence="8">Butters</strain>
        <tissue evidence="8">Head and leg muscle</tissue>
    </source>
</reference>
<dbReference type="Gene3D" id="1.20.120.350">
    <property type="entry name" value="Voltage-gated potassium channels. Chain C"/>
    <property type="match status" value="1"/>
</dbReference>
<feature type="compositionally biased region" description="Basic and acidic residues" evidence="5">
    <location>
        <begin position="13"/>
        <end position="26"/>
    </location>
</feature>
<evidence type="ECO:0000256" key="1">
    <source>
        <dbReference type="ARBA" id="ARBA00004141"/>
    </source>
</evidence>
<dbReference type="STRING" id="1661398.A0A482WEU7"/>
<feature type="transmembrane region" description="Helical" evidence="6">
    <location>
        <begin position="150"/>
        <end position="173"/>
    </location>
</feature>
<dbReference type="Gene3D" id="1.10.287.70">
    <property type="match status" value="1"/>
</dbReference>
<keyword evidence="3 6" id="KW-1133">Transmembrane helix</keyword>